<dbReference type="Proteomes" id="UP000267049">
    <property type="component" value="Unassembled WGS sequence"/>
</dbReference>
<dbReference type="RefSeq" id="WP_123088393.1">
    <property type="nucleotide sequence ID" value="NZ_RIBS01000005.1"/>
</dbReference>
<name>A0A3M8SX46_9GAMM</name>
<dbReference type="PRINTS" id="PR01490">
    <property type="entry name" value="RTXTOXIND"/>
</dbReference>
<dbReference type="AlphaFoldDB" id="A0A3M8SX46"/>
<evidence type="ECO:0000259" key="2">
    <source>
        <dbReference type="Pfam" id="PF26002"/>
    </source>
</evidence>
<comment type="caution">
    <text evidence="3">The sequence shown here is derived from an EMBL/GenBank/DDBJ whole genome shotgun (WGS) entry which is preliminary data.</text>
</comment>
<dbReference type="OrthoDB" id="9775513at2"/>
<dbReference type="PANTHER" id="PTHR30386:SF28">
    <property type="entry name" value="EXPORTED PROTEIN"/>
    <property type="match status" value="1"/>
</dbReference>
<sequence>MDRTELFRKESVAAQRDATLGAVSISQPIGAWWVGLFLGGAAIALIAFLFLGEYTRRTRVVGVIAPDRGVATILAPVSGVITEINLEQGNETFTGKRAVVVSVPGATSAAGNSMEAIARQISVRRDSIELDASSQREMLDVQMATAAKQRSDMGMELRSIESEIEASRAKVEIARALLSKLSQLREGGYVSELQIKDKELELIGHTSALSSLNRQGLALRRDIAGIEQTIRELPLRRGAQSAGERRDLAELDQEAIEAASRREVVIQSPADGVVSVRFAKRGEAIQMGAPILSILQKGSTLEAELTVPTSAIGFMSEGDRVRLRYEAFPYQKFGQYLGTIRHVGRSSSLTTAASDDRQSGNYKVVVELDSQYVSAHGKRERLMPGMRVQADILGEQRRLIEWLFEPLFSLRENVSAP</sequence>
<dbReference type="InterPro" id="IPR058982">
    <property type="entry name" value="Beta-barrel_AprE"/>
</dbReference>
<keyword evidence="4" id="KW-1185">Reference proteome</keyword>
<keyword evidence="1" id="KW-0812">Transmembrane</keyword>
<dbReference type="InterPro" id="IPR050739">
    <property type="entry name" value="MFP"/>
</dbReference>
<keyword evidence="1" id="KW-1133">Transmembrane helix</keyword>
<protein>
    <submittedName>
        <fullName evidence="3">HlyD family efflux transporter periplasmic adaptor subunit</fullName>
    </submittedName>
</protein>
<dbReference type="Gene3D" id="2.40.30.170">
    <property type="match status" value="1"/>
</dbReference>
<evidence type="ECO:0000313" key="4">
    <source>
        <dbReference type="Proteomes" id="UP000267049"/>
    </source>
</evidence>
<gene>
    <name evidence="3" type="ORF">EER27_12270</name>
</gene>
<evidence type="ECO:0000256" key="1">
    <source>
        <dbReference type="SAM" id="Phobius"/>
    </source>
</evidence>
<feature type="transmembrane region" description="Helical" evidence="1">
    <location>
        <begin position="30"/>
        <end position="51"/>
    </location>
</feature>
<dbReference type="EMBL" id="RIBS01000005">
    <property type="protein sequence ID" value="RNF83262.1"/>
    <property type="molecule type" value="Genomic_DNA"/>
</dbReference>
<accession>A0A3M8SX46</accession>
<dbReference type="Pfam" id="PF26002">
    <property type="entry name" value="Beta-barrel_AprE"/>
    <property type="match status" value="1"/>
</dbReference>
<organism evidence="3 4">
    <name type="scientific">Montanilutibacter psychrotolerans</name>
    <dbReference type="NCBI Taxonomy" id="1327343"/>
    <lineage>
        <taxon>Bacteria</taxon>
        <taxon>Pseudomonadati</taxon>
        <taxon>Pseudomonadota</taxon>
        <taxon>Gammaproteobacteria</taxon>
        <taxon>Lysobacterales</taxon>
        <taxon>Lysobacteraceae</taxon>
        <taxon>Montanilutibacter</taxon>
    </lineage>
</organism>
<dbReference type="PANTHER" id="PTHR30386">
    <property type="entry name" value="MEMBRANE FUSION SUBUNIT OF EMRAB-TOLC MULTIDRUG EFFLUX PUMP"/>
    <property type="match status" value="1"/>
</dbReference>
<feature type="domain" description="AprE-like beta-barrel" evidence="2">
    <location>
        <begin position="302"/>
        <end position="393"/>
    </location>
</feature>
<reference evidence="3 4" key="1">
    <citation type="submission" date="2018-11" db="EMBL/GenBank/DDBJ databases">
        <title>Lysobacter cryohumiis sp. nov., isolated from soil in the Tianshan Mountains, Xinjiang, China.</title>
        <authorList>
            <person name="Luo Y."/>
            <person name="Sheng H."/>
        </authorList>
    </citation>
    <scope>NUCLEOTIDE SEQUENCE [LARGE SCALE GENOMIC DNA]</scope>
    <source>
        <strain evidence="3 4">ZS60</strain>
    </source>
</reference>
<proteinExistence type="predicted"/>
<evidence type="ECO:0000313" key="3">
    <source>
        <dbReference type="EMBL" id="RNF83262.1"/>
    </source>
</evidence>
<keyword evidence="1" id="KW-0472">Membrane</keyword>